<reference evidence="3" key="1">
    <citation type="journal article" date="2022" name="Microb. Genom.">
        <title>A global pangenome for the wheat fungal pathogen Pyrenophora tritici-repentis and prediction of effector protein structural homology.</title>
        <authorList>
            <person name="Moolhuijzen P.M."/>
            <person name="See P.T."/>
            <person name="Shi G."/>
            <person name="Powell H.R."/>
            <person name="Cockram J."/>
            <person name="Jorgensen L.N."/>
            <person name="Benslimane H."/>
            <person name="Strelkov S.E."/>
            <person name="Turner J."/>
            <person name="Liu Z."/>
            <person name="Moffat C.S."/>
        </authorList>
    </citation>
    <scope>NUCLEOTIDE SEQUENCE [LARGE SCALE GENOMIC DNA]</scope>
</reference>
<accession>A0A316ZNM5</accession>
<dbReference type="EMBL" id="NRDI02000012">
    <property type="protein sequence ID" value="KAI1512076.1"/>
    <property type="molecule type" value="Genomic_DNA"/>
</dbReference>
<gene>
    <name evidence="2" type="ORF">Ptr86124_008916</name>
</gene>
<feature type="region of interest" description="Disordered" evidence="1">
    <location>
        <begin position="1"/>
        <end position="26"/>
    </location>
</feature>
<name>A0A316ZNM5_9PLEO</name>
<evidence type="ECO:0000256" key="1">
    <source>
        <dbReference type="SAM" id="MobiDB-lite"/>
    </source>
</evidence>
<dbReference type="Proteomes" id="UP000249757">
    <property type="component" value="Unassembled WGS sequence"/>
</dbReference>
<dbReference type="AlphaFoldDB" id="A0A316ZNM5"/>
<sequence length="725" mass="81608">MSVQQPPPLHTVLGVNGHTHPSSTAATTSRFDAEKQSLEELLAGLAIHVEVRGLAFGSHSSPQKMYIPRLRKSENRSHPISHLDDISCWKGMSNAQALELARWESLFQQCLTSHIKSCLRRSIMVQIKVLDEYTLVPYLLQSIPKQHIRFIDIDVQDLVRGMIDALYDHRPGETAARNFRWSHGSEDLANFVYNFVYTHDCFRETPAGPCLYVQYTLDWTEYPCLSAVVHVASHPPMVQFCNVPVQIASMGQYVIAPKLVPVLSRLGTGSYQHYTGEVVYTVKKSSSMIQWDPKGGMFRAQAPDNTEKTSPEFCETLIEARNVVKFPEGVRFECVSRYTIKIDIVTSSQNAVALDPLSPEASISKTPKVPLYTNTSKKPWVPSYTNTPLSKTRRRKRVLIGDLTHRSAWRKVNEQQSLIANKDMKPENPANDTPLMVWKNMKHTNLVDDAFFNDVINSDNWFQIGSPKKRKSSLSEATTIFNEASTEKTETGFKRQKLDGLEGRASETSTLPAEHKPIEPQPTTAVIHKVAQRSPPKSHDFSFTVPSPEPSQLRETINDILAKYRITHSPTSSAPYPQSQPSPSADAEEITFAPIRYITPNTLPQTSSPEVSPTSQPTAPQFAAARTTSPLLPTTDDYVRNSFRAHTWSVAAALAQEQIQNNYREFEEWAERKRCEGLTEWNVGDMEFERVFWDDSEEGTDWGESYMDTDALSEEVSALDLDAEG</sequence>
<evidence type="ECO:0000313" key="3">
    <source>
        <dbReference type="Proteomes" id="UP000249757"/>
    </source>
</evidence>
<comment type="caution">
    <text evidence="2">The sequence shown here is derived from an EMBL/GenBank/DDBJ whole genome shotgun (WGS) entry which is preliminary data.</text>
</comment>
<feature type="region of interest" description="Disordered" evidence="1">
    <location>
        <begin position="600"/>
        <end position="633"/>
    </location>
</feature>
<protein>
    <submittedName>
        <fullName evidence="2">Uncharacterized protein</fullName>
    </submittedName>
</protein>
<evidence type="ECO:0000313" key="2">
    <source>
        <dbReference type="EMBL" id="KAI1512076.1"/>
    </source>
</evidence>
<keyword evidence="3" id="KW-1185">Reference proteome</keyword>
<proteinExistence type="predicted"/>
<dbReference type="OrthoDB" id="5330058at2759"/>
<feature type="compositionally biased region" description="Polar residues" evidence="1">
    <location>
        <begin position="600"/>
        <end position="619"/>
    </location>
</feature>
<organism evidence="2 3">
    <name type="scientific">Pyrenophora tritici-repentis</name>
    <dbReference type="NCBI Taxonomy" id="45151"/>
    <lineage>
        <taxon>Eukaryota</taxon>
        <taxon>Fungi</taxon>
        <taxon>Dikarya</taxon>
        <taxon>Ascomycota</taxon>
        <taxon>Pezizomycotina</taxon>
        <taxon>Dothideomycetes</taxon>
        <taxon>Pleosporomycetidae</taxon>
        <taxon>Pleosporales</taxon>
        <taxon>Pleosporineae</taxon>
        <taxon>Pleosporaceae</taxon>
        <taxon>Pyrenophora</taxon>
    </lineage>
</organism>